<accession>A0ABU3B5J0</accession>
<dbReference type="Pfam" id="PF04241">
    <property type="entry name" value="DUF423"/>
    <property type="match status" value="1"/>
</dbReference>
<dbReference type="RefSeq" id="WP_311656699.1">
    <property type="nucleotide sequence ID" value="NZ_JAVRHY010000001.1"/>
</dbReference>
<proteinExistence type="inferred from homology"/>
<evidence type="ECO:0000256" key="2">
    <source>
        <dbReference type="ARBA" id="ARBA00009694"/>
    </source>
</evidence>
<evidence type="ECO:0000313" key="7">
    <source>
        <dbReference type="EMBL" id="MDT0617102.1"/>
    </source>
</evidence>
<dbReference type="EMBL" id="JAVRHY010000001">
    <property type="protein sequence ID" value="MDT0617102.1"/>
    <property type="molecule type" value="Genomic_DNA"/>
</dbReference>
<reference evidence="7 8" key="1">
    <citation type="submission" date="2023-09" db="EMBL/GenBank/DDBJ databases">
        <authorList>
            <person name="Rey-Velasco X."/>
        </authorList>
    </citation>
    <scope>NUCLEOTIDE SEQUENCE [LARGE SCALE GENOMIC DNA]</scope>
    <source>
        <strain evidence="7 8">P385</strain>
    </source>
</reference>
<evidence type="ECO:0000256" key="5">
    <source>
        <dbReference type="ARBA" id="ARBA00023136"/>
    </source>
</evidence>
<evidence type="ECO:0000313" key="8">
    <source>
        <dbReference type="Proteomes" id="UP001259982"/>
    </source>
</evidence>
<gene>
    <name evidence="7" type="ORF">RM531_01305</name>
</gene>
<name>A0ABU3B5J0_9GAMM</name>
<feature type="transmembrane region" description="Helical" evidence="6">
    <location>
        <begin position="73"/>
        <end position="92"/>
    </location>
</feature>
<organism evidence="7 8">
    <name type="scientific">Spectribacter acetivorans</name>
    <dbReference type="NCBI Taxonomy" id="3075603"/>
    <lineage>
        <taxon>Bacteria</taxon>
        <taxon>Pseudomonadati</taxon>
        <taxon>Pseudomonadota</taxon>
        <taxon>Gammaproteobacteria</taxon>
        <taxon>Salinisphaerales</taxon>
        <taxon>Salinisphaeraceae</taxon>
        <taxon>Spectribacter</taxon>
    </lineage>
</organism>
<keyword evidence="4 6" id="KW-1133">Transmembrane helix</keyword>
<keyword evidence="5 6" id="KW-0472">Membrane</keyword>
<comment type="similarity">
    <text evidence="2">Belongs to the UPF0382 family.</text>
</comment>
<dbReference type="PANTHER" id="PTHR43461">
    <property type="entry name" value="TRANSMEMBRANE PROTEIN 256"/>
    <property type="match status" value="1"/>
</dbReference>
<keyword evidence="8" id="KW-1185">Reference proteome</keyword>
<dbReference type="PANTHER" id="PTHR43461:SF1">
    <property type="entry name" value="TRANSMEMBRANE PROTEIN 256"/>
    <property type="match status" value="1"/>
</dbReference>
<keyword evidence="3 6" id="KW-0812">Transmembrane</keyword>
<comment type="subcellular location">
    <subcellularLocation>
        <location evidence="1">Membrane</location>
        <topology evidence="1">Multi-pass membrane protein</topology>
    </subcellularLocation>
</comment>
<sequence>MNTGQLALLAGSLYGLLGVLLGAFGAHAMRDRLSPEMLRVWETAVQYQFWHALALLAVGLLAARLAGAWLNAAGVTFALGVLIFSGSLYALALTGVRVLGAVTPFGGLLLIAGWLCLTVAVWRG</sequence>
<dbReference type="InterPro" id="IPR006696">
    <property type="entry name" value="DUF423"/>
</dbReference>
<protein>
    <submittedName>
        <fullName evidence="7">DUF423 domain-containing protein</fullName>
    </submittedName>
</protein>
<feature type="transmembrane region" description="Helical" evidence="6">
    <location>
        <begin position="98"/>
        <end position="122"/>
    </location>
</feature>
<dbReference type="Proteomes" id="UP001259982">
    <property type="component" value="Unassembled WGS sequence"/>
</dbReference>
<evidence type="ECO:0000256" key="1">
    <source>
        <dbReference type="ARBA" id="ARBA00004141"/>
    </source>
</evidence>
<evidence type="ECO:0000256" key="4">
    <source>
        <dbReference type="ARBA" id="ARBA00022989"/>
    </source>
</evidence>
<feature type="transmembrane region" description="Helical" evidence="6">
    <location>
        <begin position="49"/>
        <end position="66"/>
    </location>
</feature>
<comment type="caution">
    <text evidence="7">The sequence shown here is derived from an EMBL/GenBank/DDBJ whole genome shotgun (WGS) entry which is preliminary data.</text>
</comment>
<evidence type="ECO:0000256" key="3">
    <source>
        <dbReference type="ARBA" id="ARBA00022692"/>
    </source>
</evidence>
<evidence type="ECO:0000256" key="6">
    <source>
        <dbReference type="SAM" id="Phobius"/>
    </source>
</evidence>